<evidence type="ECO:0000313" key="2">
    <source>
        <dbReference type="EMBL" id="CAE8642696.1"/>
    </source>
</evidence>
<dbReference type="OrthoDB" id="413993at2759"/>
<keyword evidence="3" id="KW-1185">Reference proteome</keyword>
<dbReference type="AlphaFoldDB" id="A0A813HYA5"/>
<dbReference type="Proteomes" id="UP000654075">
    <property type="component" value="Unassembled WGS sequence"/>
</dbReference>
<proteinExistence type="predicted"/>
<keyword evidence="1" id="KW-1133">Transmembrane helix</keyword>
<organism evidence="2 3">
    <name type="scientific">Polarella glacialis</name>
    <name type="common">Dinoflagellate</name>
    <dbReference type="NCBI Taxonomy" id="89957"/>
    <lineage>
        <taxon>Eukaryota</taxon>
        <taxon>Sar</taxon>
        <taxon>Alveolata</taxon>
        <taxon>Dinophyceae</taxon>
        <taxon>Suessiales</taxon>
        <taxon>Suessiaceae</taxon>
        <taxon>Polarella</taxon>
    </lineage>
</organism>
<sequence length="138" mass="15430">MHKRGARIRRFLEAGDLPLHHLMIETDCPFMLPDKQYLPDSLGIQDRKNEPAVRRAVAECLRVAPVLRSKVSREQKRAATSLSALTGFGAIERLTLTLVLAVFHLPELACITRASCCLVGVFLFSVAFTWSCWLPLLA</sequence>
<comment type="caution">
    <text evidence="2">The sequence shown here is derived from an EMBL/GenBank/DDBJ whole genome shotgun (WGS) entry which is preliminary data.</text>
</comment>
<keyword evidence="1" id="KW-0812">Transmembrane</keyword>
<feature type="transmembrane region" description="Helical" evidence="1">
    <location>
        <begin position="78"/>
        <end position="105"/>
    </location>
</feature>
<evidence type="ECO:0000313" key="3">
    <source>
        <dbReference type="Proteomes" id="UP000654075"/>
    </source>
</evidence>
<accession>A0A813HYA5</accession>
<evidence type="ECO:0000256" key="1">
    <source>
        <dbReference type="SAM" id="Phobius"/>
    </source>
</evidence>
<dbReference type="EMBL" id="CAJNNV010033194">
    <property type="protein sequence ID" value="CAE8642696.1"/>
    <property type="molecule type" value="Genomic_DNA"/>
</dbReference>
<name>A0A813HYA5_POLGL</name>
<dbReference type="InterPro" id="IPR032466">
    <property type="entry name" value="Metal_Hydrolase"/>
</dbReference>
<dbReference type="SUPFAM" id="SSF51556">
    <property type="entry name" value="Metallo-dependent hydrolases"/>
    <property type="match status" value="1"/>
</dbReference>
<protein>
    <submittedName>
        <fullName evidence="2">Uncharacterized protein</fullName>
    </submittedName>
</protein>
<dbReference type="Gene3D" id="3.20.20.140">
    <property type="entry name" value="Metal-dependent hydrolases"/>
    <property type="match status" value="1"/>
</dbReference>
<reference evidence="2" key="1">
    <citation type="submission" date="2021-02" db="EMBL/GenBank/DDBJ databases">
        <authorList>
            <person name="Dougan E. K."/>
            <person name="Rhodes N."/>
            <person name="Thang M."/>
            <person name="Chan C."/>
        </authorList>
    </citation>
    <scope>NUCLEOTIDE SEQUENCE</scope>
</reference>
<gene>
    <name evidence="2" type="ORF">PGLA1383_LOCUS57113</name>
</gene>
<feature type="transmembrane region" description="Helical" evidence="1">
    <location>
        <begin position="111"/>
        <end position="136"/>
    </location>
</feature>
<keyword evidence="1" id="KW-0472">Membrane</keyword>